<dbReference type="RefSeq" id="WP_272446110.1">
    <property type="nucleotide sequence ID" value="NZ_JAMQKC010000006.1"/>
</dbReference>
<comment type="caution">
    <text evidence="2">The sequence shown here is derived from an EMBL/GenBank/DDBJ whole genome shotgun (WGS) entry which is preliminary data.</text>
</comment>
<feature type="chain" id="PRO_5040954229" evidence="1">
    <location>
        <begin position="26"/>
        <end position="383"/>
    </location>
</feature>
<keyword evidence="3" id="KW-1185">Reference proteome</keyword>
<dbReference type="EMBL" id="JAMQKC010000006">
    <property type="protein sequence ID" value="MDC3417047.1"/>
    <property type="molecule type" value="Genomic_DNA"/>
</dbReference>
<organism evidence="2 3">
    <name type="scientific">Aquibacillus salsiterrae</name>
    <dbReference type="NCBI Taxonomy" id="2950439"/>
    <lineage>
        <taxon>Bacteria</taxon>
        <taxon>Bacillati</taxon>
        <taxon>Bacillota</taxon>
        <taxon>Bacilli</taxon>
        <taxon>Bacillales</taxon>
        <taxon>Bacillaceae</taxon>
        <taxon>Aquibacillus</taxon>
    </lineage>
</organism>
<dbReference type="Proteomes" id="UP001145069">
    <property type="component" value="Unassembled WGS sequence"/>
</dbReference>
<feature type="signal peptide" evidence="1">
    <location>
        <begin position="1"/>
        <end position="25"/>
    </location>
</feature>
<proteinExistence type="predicted"/>
<accession>A0A9X3WC45</accession>
<evidence type="ECO:0000256" key="1">
    <source>
        <dbReference type="SAM" id="SignalP"/>
    </source>
</evidence>
<dbReference type="AlphaFoldDB" id="A0A9X3WC45"/>
<sequence length="383" mass="43168">MLRKLKVLICSITLLLSISTQSVMAESSDSQNIADLKQNAPVINVVNNSKYKINFEKIKQKKPHIKSGKNKIEKASNILLINDSETYNVNKLVDNYNLVGKLDTSDSKKIKLKWYGKNLNNSLVTGKSTIEVDIEGYENPEERDEEQIKQEVIVQALERAYASVINNKEKAESLYSISAVGEYDWKNVKTDQGEHLYAPYGITRLNYSVERAVVENDDYDHFTSVGLQAQINPGADLCNYDSNYECEYQVENANIYAFENGADDPDYKMIDHKPVNTGNSGSQGFSIGFGYGKDGLSTSASYSWQQDWTNLDVQDVSNWGGQWGWIIDNPLQSQTVTFDVGAVFISPSSVDSFVDDVELLSWFDSWNTGTRRGYVDENVYVNF</sequence>
<keyword evidence="1" id="KW-0732">Signal</keyword>
<gene>
    <name evidence="2" type="ORF">NC799_08935</name>
</gene>
<reference evidence="2" key="1">
    <citation type="submission" date="2022-06" db="EMBL/GenBank/DDBJ databases">
        <title>Aquibacillus sp. a new bacterium isolated from soil saline samples.</title>
        <authorList>
            <person name="Galisteo C."/>
            <person name="De La Haba R."/>
            <person name="Sanchez-Porro C."/>
            <person name="Ventosa A."/>
        </authorList>
    </citation>
    <scope>NUCLEOTIDE SEQUENCE</scope>
    <source>
        <strain evidence="2">3ASR75-54</strain>
    </source>
</reference>
<protein>
    <submittedName>
        <fullName evidence="2">Uncharacterized protein</fullName>
    </submittedName>
</protein>
<evidence type="ECO:0000313" key="3">
    <source>
        <dbReference type="Proteomes" id="UP001145069"/>
    </source>
</evidence>
<name>A0A9X3WC45_9BACI</name>
<evidence type="ECO:0000313" key="2">
    <source>
        <dbReference type="EMBL" id="MDC3417047.1"/>
    </source>
</evidence>